<comment type="caution">
    <text evidence="1">The sequence shown here is derived from an EMBL/GenBank/DDBJ whole genome shotgun (WGS) entry which is preliminary data.</text>
</comment>
<keyword evidence="2" id="KW-1185">Reference proteome</keyword>
<proteinExistence type="predicted"/>
<dbReference type="EMBL" id="JBHSIU010000046">
    <property type="protein sequence ID" value="MFC5003132.1"/>
    <property type="molecule type" value="Genomic_DNA"/>
</dbReference>
<accession>A0ABV9W388</accession>
<dbReference type="Proteomes" id="UP001595912">
    <property type="component" value="Unassembled WGS sequence"/>
</dbReference>
<gene>
    <name evidence="1" type="ORF">ACFPIJ_35535</name>
</gene>
<sequence>MGMLTDYFVATADRAAALAEDGPCSAPDLPILEMKGVEPWVLGSKLWAIIEGLPADNGDHDSGNGGDGVPFDLDRCDAGADWVATAGDSRVVVRLADGFVAALTALPDERVPGVSSHWARSEEWGGDIEPGELDETVLALRDLARQAVAPDLHLYVWVCS</sequence>
<evidence type="ECO:0000313" key="2">
    <source>
        <dbReference type="Proteomes" id="UP001595912"/>
    </source>
</evidence>
<name>A0ABV9W388_9ACTN</name>
<evidence type="ECO:0008006" key="3">
    <source>
        <dbReference type="Google" id="ProtNLM"/>
    </source>
</evidence>
<evidence type="ECO:0000313" key="1">
    <source>
        <dbReference type="EMBL" id="MFC5003132.1"/>
    </source>
</evidence>
<organism evidence="1 2">
    <name type="scientific">Dactylosporangium cerinum</name>
    <dbReference type="NCBI Taxonomy" id="1434730"/>
    <lineage>
        <taxon>Bacteria</taxon>
        <taxon>Bacillati</taxon>
        <taxon>Actinomycetota</taxon>
        <taxon>Actinomycetes</taxon>
        <taxon>Micromonosporales</taxon>
        <taxon>Micromonosporaceae</taxon>
        <taxon>Dactylosporangium</taxon>
    </lineage>
</organism>
<reference evidence="2" key="1">
    <citation type="journal article" date="2019" name="Int. J. Syst. Evol. Microbiol.">
        <title>The Global Catalogue of Microorganisms (GCM) 10K type strain sequencing project: providing services to taxonomists for standard genome sequencing and annotation.</title>
        <authorList>
            <consortium name="The Broad Institute Genomics Platform"/>
            <consortium name="The Broad Institute Genome Sequencing Center for Infectious Disease"/>
            <person name="Wu L."/>
            <person name="Ma J."/>
        </authorList>
    </citation>
    <scope>NUCLEOTIDE SEQUENCE [LARGE SCALE GENOMIC DNA]</scope>
    <source>
        <strain evidence="2">CGMCC 4.7152</strain>
    </source>
</reference>
<protein>
    <recommendedName>
        <fullName evidence="3">DUF1877 family protein</fullName>
    </recommendedName>
</protein>
<dbReference type="RefSeq" id="WP_380121870.1">
    <property type="nucleotide sequence ID" value="NZ_JBHSIU010000046.1"/>
</dbReference>